<accession>A0A6G8ATV0</accession>
<comment type="similarity">
    <text evidence="2">Belongs to the peptidase A24 family.</text>
</comment>
<dbReference type="RefSeq" id="WP_166034519.1">
    <property type="nucleotide sequence ID" value="NZ_CP049887.1"/>
</dbReference>
<dbReference type="Gene3D" id="1.20.120.1220">
    <property type="match status" value="1"/>
</dbReference>
<name>A0A6G8ATV0_9ENTE</name>
<proteinExistence type="inferred from homology"/>
<reference evidence="10 11" key="1">
    <citation type="submission" date="2020-03" db="EMBL/GenBank/DDBJ databases">
        <title>Vagococcus sp. nov., isolated from beetles.</title>
        <authorList>
            <person name="Hyun D.-W."/>
            <person name="Bae J.-W."/>
        </authorList>
    </citation>
    <scope>NUCLEOTIDE SEQUENCE [LARGE SCALE GENOMIC DNA]</scope>
    <source>
        <strain evidence="10 11">HDW17B</strain>
    </source>
</reference>
<dbReference type="PANTHER" id="PTHR30487">
    <property type="entry name" value="TYPE 4 PREPILIN-LIKE PROTEINS LEADER PEPTIDE-PROCESSING ENZYME"/>
    <property type="match status" value="1"/>
</dbReference>
<evidence type="ECO:0000313" key="10">
    <source>
        <dbReference type="EMBL" id="QIL48372.1"/>
    </source>
</evidence>
<evidence type="ECO:0000256" key="6">
    <source>
        <dbReference type="ARBA" id="ARBA00023136"/>
    </source>
</evidence>
<evidence type="ECO:0000256" key="7">
    <source>
        <dbReference type="SAM" id="Phobius"/>
    </source>
</evidence>
<comment type="subcellular location">
    <subcellularLocation>
        <location evidence="1">Cell membrane</location>
        <topology evidence="1">Multi-pass membrane protein</topology>
    </subcellularLocation>
</comment>
<evidence type="ECO:0000259" key="8">
    <source>
        <dbReference type="Pfam" id="PF01478"/>
    </source>
</evidence>
<dbReference type="InterPro" id="IPR000045">
    <property type="entry name" value="Prepilin_IV_endopep_pep"/>
</dbReference>
<dbReference type="InterPro" id="IPR050882">
    <property type="entry name" value="Prepilin_peptidase/N-MTase"/>
</dbReference>
<evidence type="ECO:0000313" key="11">
    <source>
        <dbReference type="Proteomes" id="UP000501747"/>
    </source>
</evidence>
<feature type="transmembrane region" description="Helical" evidence="7">
    <location>
        <begin position="96"/>
        <end position="116"/>
    </location>
</feature>
<keyword evidence="6 7" id="KW-0472">Membrane</keyword>
<dbReference type="Pfam" id="PF06750">
    <property type="entry name" value="A24_N_bact"/>
    <property type="match status" value="1"/>
</dbReference>
<evidence type="ECO:0000256" key="4">
    <source>
        <dbReference type="ARBA" id="ARBA00022692"/>
    </source>
</evidence>
<dbReference type="GO" id="GO:0005886">
    <property type="term" value="C:plasma membrane"/>
    <property type="evidence" value="ECO:0007669"/>
    <property type="project" value="UniProtKB-SubCell"/>
</dbReference>
<feature type="domain" description="Prepilin peptidase A24 N-terminal" evidence="9">
    <location>
        <begin position="7"/>
        <end position="84"/>
    </location>
</feature>
<organism evidence="10 11">
    <name type="scientific">Vagococcus hydrophili</name>
    <dbReference type="NCBI Taxonomy" id="2714947"/>
    <lineage>
        <taxon>Bacteria</taxon>
        <taxon>Bacillati</taxon>
        <taxon>Bacillota</taxon>
        <taxon>Bacilli</taxon>
        <taxon>Lactobacillales</taxon>
        <taxon>Enterococcaceae</taxon>
        <taxon>Vagococcus</taxon>
    </lineage>
</organism>
<dbReference type="InterPro" id="IPR010627">
    <property type="entry name" value="Prepilin_pept_A24_N"/>
</dbReference>
<sequence>MIFYFFYGIILGSFLGVLAKRIPIHKNFVSTRSECDHCQATLSPIDLVPFYRLVFHKNNCRHCKQKIPLYHSLFELLTGSSVILFELTIGIHIDTLYLLILWITGLTLSLTDYLYLLVEPNILYSGSLTALLFFYFNHAFSVHSLSTPLIILSFFYLLTLLLPNSIGGGDIKLLVIWGIFFPLVVCLKIILIASLSGIIFILLYQILFNKKIQRLPFVPFLTFGLIIITLFLK</sequence>
<gene>
    <name evidence="10" type="ORF">G7082_07630</name>
</gene>
<dbReference type="KEGG" id="vhy:G7082_07630"/>
<keyword evidence="11" id="KW-1185">Reference proteome</keyword>
<evidence type="ECO:0000256" key="3">
    <source>
        <dbReference type="ARBA" id="ARBA00022475"/>
    </source>
</evidence>
<keyword evidence="3" id="KW-1003">Cell membrane</keyword>
<keyword evidence="4 7" id="KW-0812">Transmembrane</keyword>
<dbReference type="PANTHER" id="PTHR30487:SF0">
    <property type="entry name" value="PREPILIN LEADER PEPTIDASE_N-METHYLTRANSFERASE-RELATED"/>
    <property type="match status" value="1"/>
</dbReference>
<evidence type="ECO:0000256" key="2">
    <source>
        <dbReference type="ARBA" id="ARBA00005801"/>
    </source>
</evidence>
<keyword evidence="5 7" id="KW-1133">Transmembrane helix</keyword>
<feature type="transmembrane region" description="Helical" evidence="7">
    <location>
        <begin position="149"/>
        <end position="168"/>
    </location>
</feature>
<feature type="transmembrane region" description="Helical" evidence="7">
    <location>
        <begin position="69"/>
        <end position="89"/>
    </location>
</feature>
<evidence type="ECO:0000256" key="1">
    <source>
        <dbReference type="ARBA" id="ARBA00004651"/>
    </source>
</evidence>
<protein>
    <submittedName>
        <fullName evidence="10">Prepilin peptidase</fullName>
    </submittedName>
</protein>
<feature type="transmembrane region" description="Helical" evidence="7">
    <location>
        <begin position="215"/>
        <end position="232"/>
    </location>
</feature>
<dbReference type="EMBL" id="CP049887">
    <property type="protein sequence ID" value="QIL48372.1"/>
    <property type="molecule type" value="Genomic_DNA"/>
</dbReference>
<dbReference type="AlphaFoldDB" id="A0A6G8ATV0"/>
<evidence type="ECO:0000259" key="9">
    <source>
        <dbReference type="Pfam" id="PF06750"/>
    </source>
</evidence>
<feature type="domain" description="Prepilin type IV endopeptidase peptidase" evidence="8">
    <location>
        <begin position="100"/>
        <end position="202"/>
    </location>
</feature>
<dbReference type="GO" id="GO:0006465">
    <property type="term" value="P:signal peptide processing"/>
    <property type="evidence" value="ECO:0007669"/>
    <property type="project" value="TreeGrafter"/>
</dbReference>
<dbReference type="Proteomes" id="UP000501747">
    <property type="component" value="Chromosome"/>
</dbReference>
<evidence type="ECO:0000256" key="5">
    <source>
        <dbReference type="ARBA" id="ARBA00022989"/>
    </source>
</evidence>
<feature type="transmembrane region" description="Helical" evidence="7">
    <location>
        <begin position="174"/>
        <end position="203"/>
    </location>
</feature>
<dbReference type="Pfam" id="PF01478">
    <property type="entry name" value="Peptidase_A24"/>
    <property type="match status" value="1"/>
</dbReference>
<dbReference type="GO" id="GO:0004190">
    <property type="term" value="F:aspartic-type endopeptidase activity"/>
    <property type="evidence" value="ECO:0007669"/>
    <property type="project" value="InterPro"/>
</dbReference>